<feature type="compositionally biased region" description="Low complexity" evidence="1">
    <location>
        <begin position="89"/>
        <end position="120"/>
    </location>
</feature>
<accession>A0A846YYV7</accession>
<reference evidence="2 3" key="1">
    <citation type="submission" date="2020-04" db="EMBL/GenBank/DDBJ databases">
        <title>MicrobeNet Type strains.</title>
        <authorList>
            <person name="Nicholson A.C."/>
        </authorList>
    </citation>
    <scope>NUCLEOTIDE SEQUENCE [LARGE SCALE GENOMIC DNA]</scope>
    <source>
        <strain evidence="2 3">ATCC BAA-277</strain>
    </source>
</reference>
<dbReference type="SUPFAM" id="SSF53335">
    <property type="entry name" value="S-adenosyl-L-methionine-dependent methyltransferases"/>
    <property type="match status" value="1"/>
</dbReference>
<evidence type="ECO:0000313" key="2">
    <source>
        <dbReference type="EMBL" id="NKZ03293.1"/>
    </source>
</evidence>
<evidence type="ECO:0000313" key="3">
    <source>
        <dbReference type="Proteomes" id="UP000579250"/>
    </source>
</evidence>
<dbReference type="AlphaFoldDB" id="A0A846YYV7"/>
<evidence type="ECO:0000256" key="1">
    <source>
        <dbReference type="SAM" id="MobiDB-lite"/>
    </source>
</evidence>
<dbReference type="Gene3D" id="3.40.50.150">
    <property type="entry name" value="Vaccinia Virus protein VP39"/>
    <property type="match status" value="1"/>
</dbReference>
<keyword evidence="3" id="KW-1185">Reference proteome</keyword>
<dbReference type="Proteomes" id="UP000579250">
    <property type="component" value="Unassembled WGS sequence"/>
</dbReference>
<name>A0A846YYV7_9ACTN</name>
<feature type="region of interest" description="Disordered" evidence="1">
    <location>
        <begin position="70"/>
        <end position="122"/>
    </location>
</feature>
<keyword evidence="2" id="KW-0808">Transferase</keyword>
<dbReference type="InterPro" id="IPR006764">
    <property type="entry name" value="SAM_dep_MeTrfase_SAV2177_type"/>
</dbReference>
<organism evidence="2 3">
    <name type="scientific">Actinomadura latina</name>
    <dbReference type="NCBI Taxonomy" id="163603"/>
    <lineage>
        <taxon>Bacteria</taxon>
        <taxon>Bacillati</taxon>
        <taxon>Actinomycetota</taxon>
        <taxon>Actinomycetes</taxon>
        <taxon>Streptosporangiales</taxon>
        <taxon>Thermomonosporaceae</taxon>
        <taxon>Actinomadura</taxon>
    </lineage>
</organism>
<dbReference type="InterPro" id="IPR029063">
    <property type="entry name" value="SAM-dependent_MTases_sf"/>
</dbReference>
<proteinExistence type="predicted"/>
<dbReference type="Pfam" id="PF04672">
    <property type="entry name" value="Methyltransf_19"/>
    <property type="match status" value="1"/>
</dbReference>
<dbReference type="GO" id="GO:0032259">
    <property type="term" value="P:methylation"/>
    <property type="evidence" value="ECO:0007669"/>
    <property type="project" value="UniProtKB-KW"/>
</dbReference>
<comment type="caution">
    <text evidence="2">The sequence shown here is derived from an EMBL/GenBank/DDBJ whole genome shotgun (WGS) entry which is preliminary data.</text>
</comment>
<keyword evidence="2" id="KW-0489">Methyltransferase</keyword>
<gene>
    <name evidence="2" type="ORF">HGB48_05945</name>
</gene>
<protein>
    <submittedName>
        <fullName evidence="2">SAM-dependent methyltransferase</fullName>
    </submittedName>
</protein>
<sequence length="380" mass="40381">MADRYGLAVAVLDRAWFTRFARRDLTDIEWKRIAAELGGFGRAIHQACAAQLLDYASAVLSTAGLLRPDTTASELPPLPDTARGDQDTDVGGVVVSEGGCDAPATSQASSSSDVPASSLDDVNRSVPHSARVWDYLLGGIDHYEADRKAADTFQELYPNLAHLVAAQRGFKHRAIQYLADQGVRQFIDIGCGLPATGHRTGTTNTHLAAGAASPYARTVYVDNDPLVSTRIRALLNSEPGCGVGHVRADVADTETVLAGAARHLDLGKPVALLLIGVMGHIDNTDDAHAVVRRLMADLPPGSYLALSDATTTSTALTWAQETYNATSATPYRLRSPARIAEFFTGLVPVQPGLVPPALWRPGPSPQDPTKTDARCAVART</sequence>
<dbReference type="GO" id="GO:0008168">
    <property type="term" value="F:methyltransferase activity"/>
    <property type="evidence" value="ECO:0007669"/>
    <property type="project" value="UniProtKB-KW"/>
</dbReference>
<dbReference type="EMBL" id="JAAXPI010000005">
    <property type="protein sequence ID" value="NKZ03293.1"/>
    <property type="molecule type" value="Genomic_DNA"/>
</dbReference>